<evidence type="ECO:0000313" key="2">
    <source>
        <dbReference type="EMBL" id="SBS70133.1"/>
    </source>
</evidence>
<reference evidence="2" key="1">
    <citation type="submission" date="2016-03" db="EMBL/GenBank/DDBJ databases">
        <authorList>
            <person name="Ploux O."/>
        </authorList>
    </citation>
    <scope>NUCLEOTIDE SEQUENCE</scope>
    <source>
        <strain evidence="2">UC10</strain>
    </source>
</reference>
<dbReference type="Gene3D" id="1.20.1260.20">
    <property type="entry name" value="PPE superfamily"/>
    <property type="match status" value="1"/>
</dbReference>
<proteinExistence type="predicted"/>
<dbReference type="InterPro" id="IPR036689">
    <property type="entry name" value="ESAT-6-like_sf"/>
</dbReference>
<organism evidence="2">
    <name type="scientific">uncultured Mycobacterium sp</name>
    <dbReference type="NCBI Taxonomy" id="171292"/>
    <lineage>
        <taxon>Bacteria</taxon>
        <taxon>Bacillati</taxon>
        <taxon>Actinomycetota</taxon>
        <taxon>Actinomycetes</taxon>
        <taxon>Mycobacteriales</taxon>
        <taxon>Mycobacteriaceae</taxon>
        <taxon>Mycobacterium</taxon>
        <taxon>environmental samples</taxon>
    </lineage>
</organism>
<dbReference type="SUPFAM" id="SSF140453">
    <property type="entry name" value="EsxAB dimer-like"/>
    <property type="match status" value="1"/>
</dbReference>
<gene>
    <name evidence="2" type="ORF">MHPYR_10013</name>
</gene>
<dbReference type="InterPro" id="IPR010427">
    <property type="entry name" value="DUF1023"/>
</dbReference>
<dbReference type="AlphaFoldDB" id="A0A1Y5NUS7"/>
<sequence length="573" mass="60130">MIHPDVAQVLTWRPEALTELADQWDGAAGRLQAKADTVDDAMAGTSGVFTGSAAGAARYAIGPTATGLRRMCRALILAAAEARDAADVIGRGRDRVLAVLADARAEGCPVADDGTVVPPSEPSALLVVCSGGSDSAARAMLDERAAELTRVLQGALSALGAADAEAARAIDAVFDAASAAPAEVRPAASTGDPVADWPHMSQDSIAGQIAAMSEAERQRLIEHKPREVGNTDGAPWEMRMAANRINIANAILDEHRRIDVPEEVKLRTAVGAVHDPADAERLWATLHVDPALRAATVAAYDRNARHRIEYYETLLGDVPDPLDRDRRVPRQILAFDPERESLIELSGNLGRADALAVLVPGLNTTFDGSADDVATARRFVAGAGGKVAVISYLGGHFPTGELLAGVTDAADPRYALQLAPRLVAFSEDVERRAGAIPVTYLGHSYGGSILGTAERFGLTADRVVYVEAAGAGVGVHDPSDWHDRNPAVLRFSMTAPGDPIDLVQGVPFGPHGADPDQLPGVIQLDTGRRLTGGPMAGPSAHSDVINEPSDAWHNILAVITGDRDRIRVKGLAG</sequence>
<dbReference type="Pfam" id="PF06259">
    <property type="entry name" value="Abhydrolase_8"/>
    <property type="match status" value="1"/>
</dbReference>
<evidence type="ECO:0000259" key="1">
    <source>
        <dbReference type="Pfam" id="PF06259"/>
    </source>
</evidence>
<feature type="domain" description="DUF1023" evidence="1">
    <location>
        <begin position="343"/>
        <end position="501"/>
    </location>
</feature>
<dbReference type="InterPro" id="IPR038332">
    <property type="entry name" value="PPE_sf"/>
</dbReference>
<accession>A0A1Y5NUS7</accession>
<protein>
    <recommendedName>
        <fullName evidence="1">DUF1023 domain-containing protein</fullName>
    </recommendedName>
</protein>
<dbReference type="EMBL" id="FLQS01000001">
    <property type="protein sequence ID" value="SBS70133.1"/>
    <property type="molecule type" value="Genomic_DNA"/>
</dbReference>
<name>A0A1Y5NUS7_9MYCO</name>